<dbReference type="PATRIC" id="fig|1566026.4.peg.700"/>
<gene>
    <name evidence="1" type="ORF">OB69_12045</name>
</gene>
<dbReference type="AlphaFoldDB" id="A0A0L8AJD9"/>
<dbReference type="EMBL" id="JSVA01000012">
    <property type="protein sequence ID" value="KOF02499.1"/>
    <property type="molecule type" value="Genomic_DNA"/>
</dbReference>
<evidence type="ECO:0000313" key="1">
    <source>
        <dbReference type="EMBL" id="KOF02499.1"/>
    </source>
</evidence>
<keyword evidence="2" id="KW-1185">Reference proteome</keyword>
<reference evidence="2" key="1">
    <citation type="submission" date="2014-11" db="EMBL/GenBank/DDBJ databases">
        <title>Genome sequencing of Roseivirga sp. D-25.</title>
        <authorList>
            <person name="Selvaratnam C."/>
            <person name="Thevarajoo S."/>
            <person name="Goh K.M."/>
            <person name="Eee R."/>
            <person name="Chan K.-G."/>
            <person name="Chong C.S."/>
        </authorList>
    </citation>
    <scope>NUCLEOTIDE SEQUENCE [LARGE SCALE GENOMIC DNA]</scope>
    <source>
        <strain evidence="2">D-25</strain>
    </source>
</reference>
<sequence>MVMKTLETSPEKLKRVIKKIADAAKIAHFMNKFAVSEDSKDYFAIHENNLSNTRALLFKSIGASTKDLHLLYGTNWAPALVYAQIRFWKYNDLEMIDVLKSKVSKVLTELEEVASTPHSNIRISDLNEASNNLSILLSALNTQRFYASGMLSEIN</sequence>
<dbReference type="Proteomes" id="UP000036908">
    <property type="component" value="Unassembled WGS sequence"/>
</dbReference>
<protein>
    <submittedName>
        <fullName evidence="1">Uncharacterized protein</fullName>
    </submittedName>
</protein>
<organism evidence="1 2">
    <name type="scientific">Roseivirga seohaensis subsp. aquiponti</name>
    <dbReference type="NCBI Taxonomy" id="1566026"/>
    <lineage>
        <taxon>Bacteria</taxon>
        <taxon>Pseudomonadati</taxon>
        <taxon>Bacteroidota</taxon>
        <taxon>Cytophagia</taxon>
        <taxon>Cytophagales</taxon>
        <taxon>Roseivirgaceae</taxon>
        <taxon>Roseivirga</taxon>
    </lineage>
</organism>
<comment type="caution">
    <text evidence="1">The sequence shown here is derived from an EMBL/GenBank/DDBJ whole genome shotgun (WGS) entry which is preliminary data.</text>
</comment>
<evidence type="ECO:0000313" key="2">
    <source>
        <dbReference type="Proteomes" id="UP000036908"/>
    </source>
</evidence>
<proteinExistence type="predicted"/>
<accession>A0A0L8AJD9</accession>
<name>A0A0L8AJD9_9BACT</name>